<dbReference type="Proteomes" id="UP000574390">
    <property type="component" value="Unassembled WGS sequence"/>
</dbReference>
<feature type="non-terminal residue" evidence="2">
    <location>
        <position position="1"/>
    </location>
</feature>
<organism evidence="2 3">
    <name type="scientific">Perkinsus olseni</name>
    <name type="common">Perkinsus atlanticus</name>
    <dbReference type="NCBI Taxonomy" id="32597"/>
    <lineage>
        <taxon>Eukaryota</taxon>
        <taxon>Sar</taxon>
        <taxon>Alveolata</taxon>
        <taxon>Perkinsozoa</taxon>
        <taxon>Perkinsea</taxon>
        <taxon>Perkinsida</taxon>
        <taxon>Perkinsidae</taxon>
        <taxon>Perkinsus</taxon>
    </lineage>
</organism>
<feature type="transmembrane region" description="Helical" evidence="1">
    <location>
        <begin position="20"/>
        <end position="38"/>
    </location>
</feature>
<protein>
    <submittedName>
        <fullName evidence="2">Uncharacterized protein</fullName>
    </submittedName>
</protein>
<dbReference type="AlphaFoldDB" id="A0A7J6SSZ8"/>
<proteinExistence type="predicted"/>
<dbReference type="EMBL" id="JABANM010012436">
    <property type="protein sequence ID" value="KAF4736001.1"/>
    <property type="molecule type" value="Genomic_DNA"/>
</dbReference>
<comment type="caution">
    <text evidence="2">The sequence shown here is derived from an EMBL/GenBank/DDBJ whole genome shotgun (WGS) entry which is preliminary data.</text>
</comment>
<evidence type="ECO:0000256" key="1">
    <source>
        <dbReference type="SAM" id="Phobius"/>
    </source>
</evidence>
<sequence>FMRSLYHSMGKSDVGQFGPAFAFCFLVGSSDILVLIGLETRHTRLADFDAALLLCGPAGRTAHNAAPPPVASSLIDWKGALELPDTSGLGEPPGSYADVDQAELMDRYSNFDESEQLGPLYRTETMKRSMGRLVSAWVLQLAPPFTDRRMISLELEEKFRRKAAFTGEATTTDDNCMQLALPATNWSLSVHVIRTFLDHNNFLPNKISICYKTDLGWSLEFHEKGTGSLRGGDSTGVLKLNKIDYGLRRNWRPPRFSRTRELPDSIPDLAQRSLVSYLHIQGAEGW</sequence>
<evidence type="ECO:0000313" key="2">
    <source>
        <dbReference type="EMBL" id="KAF4736001.1"/>
    </source>
</evidence>
<keyword evidence="1" id="KW-0812">Transmembrane</keyword>
<reference evidence="2 3" key="1">
    <citation type="submission" date="2020-04" db="EMBL/GenBank/DDBJ databases">
        <title>Perkinsus olseni comparative genomics.</title>
        <authorList>
            <person name="Bogema D.R."/>
        </authorList>
    </citation>
    <scope>NUCLEOTIDE SEQUENCE [LARGE SCALE GENOMIC DNA]</scope>
    <source>
        <strain evidence="2">ATCC PRA-205</strain>
    </source>
</reference>
<name>A0A7J6SSZ8_PEROL</name>
<keyword evidence="1" id="KW-0472">Membrane</keyword>
<feature type="non-terminal residue" evidence="2">
    <location>
        <position position="286"/>
    </location>
</feature>
<gene>
    <name evidence="2" type="ORF">FOZ62_008886</name>
</gene>
<keyword evidence="1" id="KW-1133">Transmembrane helix</keyword>
<evidence type="ECO:0000313" key="3">
    <source>
        <dbReference type="Proteomes" id="UP000574390"/>
    </source>
</evidence>
<accession>A0A7J6SSZ8</accession>